<dbReference type="Gene3D" id="2.30.130.40">
    <property type="entry name" value="LON domain-like"/>
    <property type="match status" value="1"/>
</dbReference>
<dbReference type="GO" id="GO:0008233">
    <property type="term" value="F:peptidase activity"/>
    <property type="evidence" value="ECO:0007669"/>
    <property type="project" value="UniProtKB-KW"/>
</dbReference>
<feature type="domain" description="Lon N-terminal" evidence="1">
    <location>
        <begin position="11"/>
        <end position="209"/>
    </location>
</feature>
<dbReference type="InterPro" id="IPR046336">
    <property type="entry name" value="Lon_prtase_N_sf"/>
</dbReference>
<dbReference type="Pfam" id="PF02190">
    <property type="entry name" value="LON_substr_bdg"/>
    <property type="match status" value="1"/>
</dbReference>
<keyword evidence="3" id="KW-1185">Reference proteome</keyword>
<proteinExistence type="predicted"/>
<evidence type="ECO:0000313" key="2">
    <source>
        <dbReference type="EMBL" id="NHQ72859.1"/>
    </source>
</evidence>
<dbReference type="SMART" id="SM00464">
    <property type="entry name" value="LON"/>
    <property type="match status" value="1"/>
</dbReference>
<keyword evidence="2" id="KW-0645">Protease</keyword>
<organism evidence="2 3">
    <name type="scientific">Roseovarius gahaiensis</name>
    <dbReference type="NCBI Taxonomy" id="2716691"/>
    <lineage>
        <taxon>Bacteria</taxon>
        <taxon>Pseudomonadati</taxon>
        <taxon>Pseudomonadota</taxon>
        <taxon>Alphaproteobacteria</taxon>
        <taxon>Rhodobacterales</taxon>
        <taxon>Roseobacteraceae</taxon>
        <taxon>Roseovarius</taxon>
    </lineage>
</organism>
<dbReference type="PROSITE" id="PS51787">
    <property type="entry name" value="LON_N"/>
    <property type="match status" value="1"/>
</dbReference>
<keyword evidence="2" id="KW-0378">Hydrolase</keyword>
<protein>
    <submittedName>
        <fullName evidence="2">ATP-dependent protease</fullName>
    </submittedName>
</protein>
<name>A0A967EJM5_9RHOB</name>
<evidence type="ECO:0000259" key="1">
    <source>
        <dbReference type="PROSITE" id="PS51787"/>
    </source>
</evidence>
<dbReference type="InterPro" id="IPR015947">
    <property type="entry name" value="PUA-like_sf"/>
</dbReference>
<comment type="caution">
    <text evidence="2">The sequence shown here is derived from an EMBL/GenBank/DDBJ whole genome shotgun (WGS) entry which is preliminary data.</text>
</comment>
<dbReference type="Proteomes" id="UP000639775">
    <property type="component" value="Unassembled WGS sequence"/>
</dbReference>
<evidence type="ECO:0000313" key="3">
    <source>
        <dbReference type="Proteomes" id="UP000639775"/>
    </source>
</evidence>
<dbReference type="SUPFAM" id="SSF88697">
    <property type="entry name" value="PUA domain-like"/>
    <property type="match status" value="1"/>
</dbReference>
<dbReference type="RefSeq" id="WP_167192554.1">
    <property type="nucleotide sequence ID" value="NZ_JAAORB010000001.1"/>
</dbReference>
<dbReference type="PANTHER" id="PTHR46732">
    <property type="entry name" value="ATP-DEPENDENT PROTEASE LA (LON) DOMAIN PROTEIN"/>
    <property type="match status" value="1"/>
</dbReference>
<dbReference type="GO" id="GO:0006508">
    <property type="term" value="P:proteolysis"/>
    <property type="evidence" value="ECO:0007669"/>
    <property type="project" value="UniProtKB-KW"/>
</dbReference>
<dbReference type="AlphaFoldDB" id="A0A967EJM5"/>
<dbReference type="EMBL" id="JAAORB010000001">
    <property type="protein sequence ID" value="NHQ72859.1"/>
    <property type="molecule type" value="Genomic_DNA"/>
</dbReference>
<gene>
    <name evidence="2" type="ORF">HAT86_00055</name>
</gene>
<accession>A0A967EJM5</accession>
<reference evidence="2" key="1">
    <citation type="submission" date="2020-03" db="EMBL/GenBank/DDBJ databases">
        <title>Roseovarius gahaiensis sp. nov., isolated from Gahai Saline Lake, China.</title>
        <authorList>
            <person name="Sun X."/>
        </authorList>
    </citation>
    <scope>NUCLEOTIDE SEQUENCE</scope>
    <source>
        <strain evidence="2">GH877</strain>
    </source>
</reference>
<dbReference type="InterPro" id="IPR003111">
    <property type="entry name" value="Lon_prtase_N"/>
</dbReference>
<sequence>MLNTSDLPDIIPVFPLPGALMLPRSRLPLHLFEPRYLAMLDDALKTPERMIGMVQPNPGPASATDAAKDKGLHSIGCAGRITQFSETEDGRYMITLTGVSRFRISEEIDGFTPYRRVRASWTGFERDLGPSEEDPDFDRETFLSLLGRYFDARELQTDWDTLEQADDELLVNSLSMLLGFEPEDKQALLEAPSLSTRRETLITLIEYALRGGDEKDFVQ</sequence>
<dbReference type="PANTHER" id="PTHR46732:SF8">
    <property type="entry name" value="ATP-DEPENDENT PROTEASE LA (LON) DOMAIN PROTEIN"/>
    <property type="match status" value="1"/>
</dbReference>